<evidence type="ECO:0000313" key="1">
    <source>
        <dbReference type="EMBL" id="SHO48926.1"/>
    </source>
</evidence>
<dbReference type="STRING" id="1121416.SAMN02745220_02542"/>
<dbReference type="EMBL" id="FRFE01000011">
    <property type="protein sequence ID" value="SHO48926.1"/>
    <property type="molecule type" value="Genomic_DNA"/>
</dbReference>
<name>A0A1M7Y8Q4_9BACT</name>
<dbReference type="Gene3D" id="1.10.3450.10">
    <property type="entry name" value="TTHA0068-like"/>
    <property type="match status" value="1"/>
</dbReference>
<dbReference type="AlphaFoldDB" id="A0A1M7Y8Q4"/>
<dbReference type="InterPro" id="IPR005500">
    <property type="entry name" value="DUF309"/>
</dbReference>
<dbReference type="Pfam" id="PF03745">
    <property type="entry name" value="DUF309"/>
    <property type="match status" value="1"/>
</dbReference>
<dbReference type="Proteomes" id="UP000184603">
    <property type="component" value="Unassembled WGS sequence"/>
</dbReference>
<evidence type="ECO:0008006" key="3">
    <source>
        <dbReference type="Google" id="ProtNLM"/>
    </source>
</evidence>
<dbReference type="InterPro" id="IPR023203">
    <property type="entry name" value="TTHA0068_sf"/>
</dbReference>
<sequence length="180" mass="20547">MKNQLRFNPFTDRLSRDIRNELSSALALSLKEGSEKPVMTVAQQFLATEPAEIYVAYINERLHRYRKAIESISGKIDDPFLRSFMLWDLELFFEMHEVLEHDWYHATGETKLLLQALIRAAGVYIKLECDLQPQASKIAAKALPVLEAQHDTLAAYFPPERLIGALKSKSLTPPKLLTGY</sequence>
<dbReference type="OrthoDB" id="5419014at2"/>
<evidence type="ECO:0000313" key="2">
    <source>
        <dbReference type="Proteomes" id="UP000184603"/>
    </source>
</evidence>
<keyword evidence="2" id="KW-1185">Reference proteome</keyword>
<dbReference type="SUPFAM" id="SSF140663">
    <property type="entry name" value="TTHA0068-like"/>
    <property type="match status" value="1"/>
</dbReference>
<proteinExistence type="predicted"/>
<gene>
    <name evidence="1" type="ORF">SAMN02745220_02542</name>
</gene>
<organism evidence="1 2">
    <name type="scientific">Desulfopila aestuarii DSM 18488</name>
    <dbReference type="NCBI Taxonomy" id="1121416"/>
    <lineage>
        <taxon>Bacteria</taxon>
        <taxon>Pseudomonadati</taxon>
        <taxon>Thermodesulfobacteriota</taxon>
        <taxon>Desulfobulbia</taxon>
        <taxon>Desulfobulbales</taxon>
        <taxon>Desulfocapsaceae</taxon>
        <taxon>Desulfopila</taxon>
    </lineage>
</organism>
<dbReference type="RefSeq" id="WP_073613831.1">
    <property type="nucleotide sequence ID" value="NZ_FRFE01000011.1"/>
</dbReference>
<accession>A0A1M7Y8Q4</accession>
<protein>
    <recommendedName>
        <fullName evidence="3">DUF309 domain-containing protein</fullName>
    </recommendedName>
</protein>
<reference evidence="1 2" key="1">
    <citation type="submission" date="2016-12" db="EMBL/GenBank/DDBJ databases">
        <authorList>
            <person name="Song W.-J."/>
            <person name="Kurnit D.M."/>
        </authorList>
    </citation>
    <scope>NUCLEOTIDE SEQUENCE [LARGE SCALE GENOMIC DNA]</scope>
    <source>
        <strain evidence="1 2">DSM 18488</strain>
    </source>
</reference>